<keyword evidence="2" id="KW-1185">Reference proteome</keyword>
<comment type="caution">
    <text evidence="1">The sequence shown here is derived from an EMBL/GenBank/DDBJ whole genome shotgun (WGS) entry which is preliminary data.</text>
</comment>
<gene>
    <name evidence="1" type="ORF">ACJEBI_10740</name>
</gene>
<evidence type="ECO:0000313" key="1">
    <source>
        <dbReference type="EMBL" id="MFK9091957.1"/>
    </source>
</evidence>
<evidence type="ECO:0000313" key="2">
    <source>
        <dbReference type="Proteomes" id="UP001623041"/>
    </source>
</evidence>
<name>A0ABW8RH39_9BACI</name>
<organism evidence="1 2">
    <name type="scientific">Bacillus salipaludis</name>
    <dbReference type="NCBI Taxonomy" id="2547811"/>
    <lineage>
        <taxon>Bacteria</taxon>
        <taxon>Bacillati</taxon>
        <taxon>Bacillota</taxon>
        <taxon>Bacilli</taxon>
        <taxon>Bacillales</taxon>
        <taxon>Bacillaceae</taxon>
        <taxon>Bacillus</taxon>
    </lineage>
</organism>
<dbReference type="Proteomes" id="UP001623041">
    <property type="component" value="Unassembled WGS sequence"/>
</dbReference>
<proteinExistence type="predicted"/>
<sequence length="69" mass="8047">MNEELDILEQSGKRLRLYLSRKGEGAAETSELHLTERESTILIEKKRNKISPISLKKFSFFLTMFSENN</sequence>
<reference evidence="1 2" key="1">
    <citation type="submission" date="2024-11" db="EMBL/GenBank/DDBJ databases">
        <authorList>
            <person name="Lucas J.A."/>
        </authorList>
    </citation>
    <scope>NUCLEOTIDE SEQUENCE [LARGE SCALE GENOMIC DNA]</scope>
    <source>
        <strain evidence="1 2">Z 5.4</strain>
    </source>
</reference>
<accession>A0ABW8RH39</accession>
<dbReference type="RefSeq" id="WP_406580566.1">
    <property type="nucleotide sequence ID" value="NZ_JBJHQH010000006.1"/>
</dbReference>
<protein>
    <submittedName>
        <fullName evidence="1">Uncharacterized protein</fullName>
    </submittedName>
</protein>
<dbReference type="EMBL" id="JBJHQH010000006">
    <property type="protein sequence ID" value="MFK9091957.1"/>
    <property type="molecule type" value="Genomic_DNA"/>
</dbReference>